<protein>
    <submittedName>
        <fullName evidence="1">Uncharacterized protein</fullName>
    </submittedName>
</protein>
<accession>A0A2I1DVK0</accession>
<evidence type="ECO:0000313" key="2">
    <source>
        <dbReference type="Proteomes" id="UP000232688"/>
    </source>
</evidence>
<dbReference type="AlphaFoldDB" id="A0A2I1DVK0"/>
<evidence type="ECO:0000313" key="1">
    <source>
        <dbReference type="EMBL" id="PKC66651.1"/>
    </source>
</evidence>
<reference evidence="1 2" key="2">
    <citation type="submission" date="2017-10" db="EMBL/GenBank/DDBJ databases">
        <title>Genome analyses suggest a sexual origin of heterokaryosis in a supposedly ancient asexual fungus.</title>
        <authorList>
            <person name="Corradi N."/>
            <person name="Sedzielewska K."/>
            <person name="Noel J."/>
            <person name="Charron P."/>
            <person name="Farinelli L."/>
            <person name="Marton T."/>
            <person name="Kruger M."/>
            <person name="Pelin A."/>
            <person name="Brachmann A."/>
            <person name="Corradi N."/>
        </authorList>
    </citation>
    <scope>NUCLEOTIDE SEQUENCE [LARGE SCALE GENOMIC DNA]</scope>
    <source>
        <strain evidence="1 2">A1</strain>
    </source>
</reference>
<dbReference type="Proteomes" id="UP000232688">
    <property type="component" value="Unassembled WGS sequence"/>
</dbReference>
<dbReference type="VEuPathDB" id="FungiDB:RhiirA1_441611"/>
<gene>
    <name evidence="1" type="ORF">RhiirA1_441611</name>
</gene>
<organism evidence="1 2">
    <name type="scientific">Rhizophagus irregularis</name>
    <dbReference type="NCBI Taxonomy" id="588596"/>
    <lineage>
        <taxon>Eukaryota</taxon>
        <taxon>Fungi</taxon>
        <taxon>Fungi incertae sedis</taxon>
        <taxon>Mucoromycota</taxon>
        <taxon>Glomeromycotina</taxon>
        <taxon>Glomeromycetes</taxon>
        <taxon>Glomerales</taxon>
        <taxon>Glomeraceae</taxon>
        <taxon>Rhizophagus</taxon>
    </lineage>
</organism>
<proteinExistence type="predicted"/>
<dbReference type="Gene3D" id="2.20.28.200">
    <property type="match status" value="1"/>
</dbReference>
<dbReference type="EMBL" id="LLXH01000448">
    <property type="protein sequence ID" value="PKC66651.1"/>
    <property type="molecule type" value="Genomic_DNA"/>
</dbReference>
<sequence length="136" mass="16013">MYKGQVHLECFGYPPLLEVWLPSMRIKISQAMSQTSICWIQLSLSKIRSGIPITTISELHGNGNVERCSNCKKSYWRKFRVREANGVHEHTTSRQCDYCKDYLHLHNKHLQANCSHYQVRLKEKGKRKNKTDYMQN</sequence>
<comment type="caution">
    <text evidence="1">The sequence shown here is derived from an EMBL/GenBank/DDBJ whole genome shotgun (WGS) entry which is preliminary data.</text>
</comment>
<dbReference type="SUPFAM" id="SSF52467">
    <property type="entry name" value="DHS-like NAD/FAD-binding domain"/>
    <property type="match status" value="1"/>
</dbReference>
<name>A0A2I1DVK0_9GLOM</name>
<reference evidence="1 2" key="1">
    <citation type="submission" date="2017-10" db="EMBL/GenBank/DDBJ databases">
        <title>Extensive intraspecific genome diversity in a model arbuscular mycorrhizal fungus.</title>
        <authorList>
            <person name="Chen E.C.H."/>
            <person name="Morin E."/>
            <person name="Baudet D."/>
            <person name="Noel J."/>
            <person name="Ndikumana S."/>
            <person name="Charron P."/>
            <person name="St-Onge C."/>
            <person name="Giorgi J."/>
            <person name="Grigoriev I.V."/>
            <person name="Roux C."/>
            <person name="Martin F.M."/>
            <person name="Corradi N."/>
        </authorList>
    </citation>
    <scope>NUCLEOTIDE SEQUENCE [LARGE SCALE GENOMIC DNA]</scope>
    <source>
        <strain evidence="1 2">A1</strain>
    </source>
</reference>
<dbReference type="InterPro" id="IPR029035">
    <property type="entry name" value="DHS-like_NAD/FAD-binding_dom"/>
</dbReference>
<dbReference type="OrthoDB" id="424302at2759"/>